<reference evidence="2" key="1">
    <citation type="journal article" date="2019" name="bioRxiv">
        <title>Long live the king: chromosome-level assembly of the lion (Panthera leo) using linked-read, Hi-C, and long read data.</title>
        <authorList>
            <person name="Armstrong E.E."/>
            <person name="Taylor R.W."/>
            <person name="Miller D.E."/>
            <person name="Kaelin C."/>
            <person name="Barsh G."/>
            <person name="Hadly E.A."/>
            <person name="Petrov D."/>
        </authorList>
    </citation>
    <scope>NUCLEOTIDE SEQUENCE [LARGE SCALE GENOMIC DNA]</scope>
</reference>
<reference evidence="2" key="3">
    <citation type="submission" date="2025-09" db="UniProtKB">
        <authorList>
            <consortium name="Ensembl"/>
        </authorList>
    </citation>
    <scope>IDENTIFICATION</scope>
</reference>
<proteinExistence type="inferred from homology"/>
<dbReference type="Pfam" id="PF01187">
    <property type="entry name" value="MIF"/>
    <property type="match status" value="1"/>
</dbReference>
<accession>A0A8C8WSV1</accession>
<evidence type="ECO:0000256" key="1">
    <source>
        <dbReference type="ARBA" id="ARBA00005851"/>
    </source>
</evidence>
<evidence type="ECO:0000313" key="2">
    <source>
        <dbReference type="Ensembl" id="ENSPLOP00000007442.1"/>
    </source>
</evidence>
<comment type="similarity">
    <text evidence="1">Belongs to the MIF family.</text>
</comment>
<name>A0A8C8WSV1_PANLE</name>
<dbReference type="InterPro" id="IPR014347">
    <property type="entry name" value="Tautomerase/MIF_sf"/>
</dbReference>
<sequence>MKLRHSKPLVSAPWHSYLSWIRTYQNSGVPTGLVERLRTASAAILGQPEDYVTPLSPACNCSSLPSRVEDTAGENCGHKAQFFKSLTKELDLGQDLIIICFSPLEPWQIDKKGTVMTFL</sequence>
<dbReference type="AlphaFoldDB" id="A0A8C8WSV1"/>
<reference evidence="2" key="2">
    <citation type="submission" date="2025-08" db="UniProtKB">
        <authorList>
            <consortium name="Ensembl"/>
        </authorList>
    </citation>
    <scope>IDENTIFICATION</scope>
</reference>
<evidence type="ECO:0000313" key="3">
    <source>
        <dbReference type="Proteomes" id="UP000694399"/>
    </source>
</evidence>
<dbReference type="InterPro" id="IPR001398">
    <property type="entry name" value="Macrophage_inhib_fac"/>
</dbReference>
<organism evidence="2 3">
    <name type="scientific">Panthera leo</name>
    <name type="common">Lion</name>
    <dbReference type="NCBI Taxonomy" id="9689"/>
    <lineage>
        <taxon>Eukaryota</taxon>
        <taxon>Metazoa</taxon>
        <taxon>Chordata</taxon>
        <taxon>Craniata</taxon>
        <taxon>Vertebrata</taxon>
        <taxon>Euteleostomi</taxon>
        <taxon>Mammalia</taxon>
        <taxon>Eutheria</taxon>
        <taxon>Laurasiatheria</taxon>
        <taxon>Carnivora</taxon>
        <taxon>Feliformia</taxon>
        <taxon>Felidae</taxon>
        <taxon>Pantherinae</taxon>
        <taxon>Panthera</taxon>
    </lineage>
</organism>
<keyword evidence="3" id="KW-1185">Reference proteome</keyword>
<dbReference type="SUPFAM" id="SSF55331">
    <property type="entry name" value="Tautomerase/MIF"/>
    <property type="match status" value="1"/>
</dbReference>
<protein>
    <submittedName>
        <fullName evidence="2">Uncharacterized protein</fullName>
    </submittedName>
</protein>
<dbReference type="Proteomes" id="UP000694399">
    <property type="component" value="Chromosome C2"/>
</dbReference>
<dbReference type="Ensembl" id="ENSPLOT00000008228.1">
    <property type="protein sequence ID" value="ENSPLOP00000007442.1"/>
    <property type="gene ID" value="ENSPLOG00000005447.1"/>
</dbReference>